<gene>
    <name evidence="2" type="ORF">NDU88_004477</name>
</gene>
<name>A0AAV7WYE0_PLEWA</name>
<sequence>MDMRKNKKQYATAGRNGEKGPSGLIRLHRGSLSRRGAAELVLFFPAQLARRSRSSLGVRLVRRQSRGLGWGGTPNGEGRRGPRTTVGPRGCRGGQRCAEMGLLRADHQN</sequence>
<evidence type="ECO:0000256" key="1">
    <source>
        <dbReference type="SAM" id="MobiDB-lite"/>
    </source>
</evidence>
<accession>A0AAV7WYE0</accession>
<dbReference type="EMBL" id="JANPWB010000001">
    <property type="protein sequence ID" value="KAJ1216879.1"/>
    <property type="molecule type" value="Genomic_DNA"/>
</dbReference>
<proteinExistence type="predicted"/>
<reference evidence="2" key="1">
    <citation type="journal article" date="2022" name="bioRxiv">
        <title>Sequencing and chromosome-scale assembly of the giantPleurodeles waltlgenome.</title>
        <authorList>
            <person name="Brown T."/>
            <person name="Elewa A."/>
            <person name="Iarovenko S."/>
            <person name="Subramanian E."/>
            <person name="Araus A.J."/>
            <person name="Petzold A."/>
            <person name="Susuki M."/>
            <person name="Suzuki K.-i.T."/>
            <person name="Hayashi T."/>
            <person name="Toyoda A."/>
            <person name="Oliveira C."/>
            <person name="Osipova E."/>
            <person name="Leigh N.D."/>
            <person name="Simon A."/>
            <person name="Yun M.H."/>
        </authorList>
    </citation>
    <scope>NUCLEOTIDE SEQUENCE</scope>
    <source>
        <strain evidence="2">20211129_DDA</strain>
        <tissue evidence="2">Liver</tissue>
    </source>
</reference>
<comment type="caution">
    <text evidence="2">The sequence shown here is derived from an EMBL/GenBank/DDBJ whole genome shotgun (WGS) entry which is preliminary data.</text>
</comment>
<evidence type="ECO:0000313" key="2">
    <source>
        <dbReference type="EMBL" id="KAJ1216879.1"/>
    </source>
</evidence>
<keyword evidence="3" id="KW-1185">Reference proteome</keyword>
<dbReference type="AlphaFoldDB" id="A0AAV7WYE0"/>
<dbReference type="Proteomes" id="UP001066276">
    <property type="component" value="Chromosome 1_1"/>
</dbReference>
<feature type="region of interest" description="Disordered" evidence="1">
    <location>
        <begin position="66"/>
        <end position="93"/>
    </location>
</feature>
<feature type="region of interest" description="Disordered" evidence="1">
    <location>
        <begin position="1"/>
        <end position="25"/>
    </location>
</feature>
<organism evidence="2 3">
    <name type="scientific">Pleurodeles waltl</name>
    <name type="common">Iberian ribbed newt</name>
    <dbReference type="NCBI Taxonomy" id="8319"/>
    <lineage>
        <taxon>Eukaryota</taxon>
        <taxon>Metazoa</taxon>
        <taxon>Chordata</taxon>
        <taxon>Craniata</taxon>
        <taxon>Vertebrata</taxon>
        <taxon>Euteleostomi</taxon>
        <taxon>Amphibia</taxon>
        <taxon>Batrachia</taxon>
        <taxon>Caudata</taxon>
        <taxon>Salamandroidea</taxon>
        <taxon>Salamandridae</taxon>
        <taxon>Pleurodelinae</taxon>
        <taxon>Pleurodeles</taxon>
    </lineage>
</organism>
<protein>
    <submittedName>
        <fullName evidence="2">Uncharacterized protein</fullName>
    </submittedName>
</protein>
<evidence type="ECO:0000313" key="3">
    <source>
        <dbReference type="Proteomes" id="UP001066276"/>
    </source>
</evidence>